<name>A0ACD3R3A7_LARCR</name>
<proteinExistence type="predicted"/>
<comment type="caution">
    <text evidence="1">The sequence shown here is derived from an EMBL/GenBank/DDBJ whole genome shotgun (WGS) entry which is preliminary data.</text>
</comment>
<keyword evidence="2" id="KW-1185">Reference proteome</keyword>
<reference evidence="1" key="1">
    <citation type="submission" date="2018-11" db="EMBL/GenBank/DDBJ databases">
        <title>The sequence and de novo assembly of Larimichthys crocea genome using PacBio and Hi-C technologies.</title>
        <authorList>
            <person name="Xu P."/>
            <person name="Chen B."/>
            <person name="Zhou Z."/>
            <person name="Ke Q."/>
            <person name="Wu Y."/>
            <person name="Bai H."/>
            <person name="Pu F."/>
        </authorList>
    </citation>
    <scope>NUCLEOTIDE SEQUENCE</scope>
    <source>
        <tissue evidence="1">Muscle</tissue>
    </source>
</reference>
<dbReference type="Proteomes" id="UP000793456">
    <property type="component" value="Chromosome XI"/>
</dbReference>
<sequence length="147" mass="16469">MGFNHRVLLLLIKTQLSINNSTQILGNPLSVETELRPVLSEQRSDKTPEAPEERSGERSEESESEESFIEVSEEEFKEEDEDDSLVMIRDEGSPDKLHKEEEESSSEDPSSPDAASTLEEDKDKGRQTEEKELKEGAQTESSSTPAN</sequence>
<evidence type="ECO:0000313" key="2">
    <source>
        <dbReference type="Proteomes" id="UP000793456"/>
    </source>
</evidence>
<dbReference type="EMBL" id="CM011684">
    <property type="protein sequence ID" value="TMS13208.1"/>
    <property type="molecule type" value="Genomic_DNA"/>
</dbReference>
<gene>
    <name evidence="1" type="ORF">E3U43_018283</name>
</gene>
<accession>A0ACD3R3A7</accession>
<protein>
    <submittedName>
        <fullName evidence="1">Uncharacterized protein</fullName>
    </submittedName>
</protein>
<evidence type="ECO:0000313" key="1">
    <source>
        <dbReference type="EMBL" id="TMS13208.1"/>
    </source>
</evidence>
<organism evidence="1 2">
    <name type="scientific">Larimichthys crocea</name>
    <name type="common">Large yellow croaker</name>
    <name type="synonym">Pseudosciaena crocea</name>
    <dbReference type="NCBI Taxonomy" id="215358"/>
    <lineage>
        <taxon>Eukaryota</taxon>
        <taxon>Metazoa</taxon>
        <taxon>Chordata</taxon>
        <taxon>Craniata</taxon>
        <taxon>Vertebrata</taxon>
        <taxon>Euteleostomi</taxon>
        <taxon>Actinopterygii</taxon>
        <taxon>Neopterygii</taxon>
        <taxon>Teleostei</taxon>
        <taxon>Neoteleostei</taxon>
        <taxon>Acanthomorphata</taxon>
        <taxon>Eupercaria</taxon>
        <taxon>Sciaenidae</taxon>
        <taxon>Larimichthys</taxon>
    </lineage>
</organism>